<feature type="transmembrane region" description="Helical" evidence="11">
    <location>
        <begin position="6"/>
        <end position="30"/>
    </location>
</feature>
<feature type="domain" description="CBS" evidence="12">
    <location>
        <begin position="287"/>
        <end position="344"/>
    </location>
</feature>
<keyword evidence="5" id="KW-0677">Repeat</keyword>
<dbReference type="Pfam" id="PF00571">
    <property type="entry name" value="CBS"/>
    <property type="match status" value="2"/>
</dbReference>
<keyword evidence="7 9" id="KW-0129">CBS domain</keyword>
<dbReference type="SMART" id="SM01091">
    <property type="entry name" value="CorC_HlyC"/>
    <property type="match status" value="1"/>
</dbReference>
<feature type="domain" description="CBS" evidence="12">
    <location>
        <begin position="222"/>
        <end position="284"/>
    </location>
</feature>
<dbReference type="EMBL" id="JAVDQH010000007">
    <property type="protein sequence ID" value="MDR6244226.1"/>
    <property type="molecule type" value="Genomic_DNA"/>
</dbReference>
<comment type="similarity">
    <text evidence="2">Belongs to the UPF0053 family.</text>
</comment>
<evidence type="ECO:0000313" key="14">
    <source>
        <dbReference type="EMBL" id="MDR6244226.1"/>
    </source>
</evidence>
<keyword evidence="4 10" id="KW-0812">Transmembrane</keyword>
<dbReference type="Pfam" id="PF01595">
    <property type="entry name" value="CNNM"/>
    <property type="match status" value="1"/>
</dbReference>
<dbReference type="Pfam" id="PF03471">
    <property type="entry name" value="CorC_HlyC"/>
    <property type="match status" value="1"/>
</dbReference>
<dbReference type="PROSITE" id="PS51371">
    <property type="entry name" value="CBS"/>
    <property type="match status" value="2"/>
</dbReference>
<evidence type="ECO:0000256" key="1">
    <source>
        <dbReference type="ARBA" id="ARBA00004651"/>
    </source>
</evidence>
<evidence type="ECO:0000256" key="10">
    <source>
        <dbReference type="PROSITE-ProRule" id="PRU01193"/>
    </source>
</evidence>
<feature type="transmembrane region" description="Helical" evidence="11">
    <location>
        <begin position="137"/>
        <end position="159"/>
    </location>
</feature>
<evidence type="ECO:0000256" key="9">
    <source>
        <dbReference type="PROSITE-ProRule" id="PRU00703"/>
    </source>
</evidence>
<dbReference type="SUPFAM" id="SSF56176">
    <property type="entry name" value="FAD-binding/transporter-associated domain-like"/>
    <property type="match status" value="1"/>
</dbReference>
<proteinExistence type="inferred from homology"/>
<evidence type="ECO:0000256" key="2">
    <source>
        <dbReference type="ARBA" id="ARBA00006337"/>
    </source>
</evidence>
<dbReference type="InterPro" id="IPR044751">
    <property type="entry name" value="Ion_transp-like_CBS"/>
</dbReference>
<evidence type="ECO:0000256" key="3">
    <source>
        <dbReference type="ARBA" id="ARBA00022475"/>
    </source>
</evidence>
<dbReference type="InterPro" id="IPR036318">
    <property type="entry name" value="FAD-bd_PCMH-like_sf"/>
</dbReference>
<dbReference type="PANTHER" id="PTHR43099">
    <property type="entry name" value="UPF0053 PROTEIN YRKA"/>
    <property type="match status" value="1"/>
</dbReference>
<organism evidence="14 15">
    <name type="scientific">Paenibacillus hunanensis</name>
    <dbReference type="NCBI Taxonomy" id="539262"/>
    <lineage>
        <taxon>Bacteria</taxon>
        <taxon>Bacillati</taxon>
        <taxon>Bacillota</taxon>
        <taxon>Bacilli</taxon>
        <taxon>Bacillales</taxon>
        <taxon>Paenibacillaceae</taxon>
        <taxon>Paenibacillus</taxon>
    </lineage>
</organism>
<evidence type="ECO:0000259" key="13">
    <source>
        <dbReference type="PROSITE" id="PS51846"/>
    </source>
</evidence>
<keyword evidence="3" id="KW-1003">Cell membrane</keyword>
<protein>
    <submittedName>
        <fullName evidence="14">CBS domain containing-hemolysin-like protein</fullName>
    </submittedName>
</protein>
<sequence>MDLITIINLLVLAVLLALTAFFVASEFAVVKVRASRLDQLIQEGNKKAVIAKKVAHDLDYYLSACQLGITVTALGLGAIGKPAVELLLYPVFDFFNVSDSASSVASYAIAFFLVTFLHVVVGEMAPKTLAIQFSERMTLLLAPPLYWFGRLMYPFIWALNGASRLVLRGFGVQAAGHEQVYSEDELKIIMTQSYEGGEINETKLSYMENVFSFDERVARDIMIPRTQMVVLDQDMNYDEIIEILDANYYTRYPVTTDDDKDQIVGMVNAKKMLPHMINQTTRKLQDFIRPLPFIAESLSIQEAMLQMQQKRVHMALVVDEYGGTAGLLTMEDVLEELVGEIRDEFDADEVNDIRPVGEGQYLINGRVLLDDLERRFGITFDDRHDTDTIGGWILHHKGTEISEGDTLEQPEHVWTITEKEDLQIKWVALTYSEVSEAL</sequence>
<dbReference type="RefSeq" id="WP_188776258.1">
    <property type="nucleotide sequence ID" value="NZ_BMMB01000006.1"/>
</dbReference>
<dbReference type="InterPro" id="IPR016169">
    <property type="entry name" value="FAD-bd_PCMH_sub2"/>
</dbReference>
<keyword evidence="8 10" id="KW-0472">Membrane</keyword>
<dbReference type="InterPro" id="IPR046342">
    <property type="entry name" value="CBS_dom_sf"/>
</dbReference>
<dbReference type="CDD" id="cd04590">
    <property type="entry name" value="CBS_pair_CorC_HlyC_assoc"/>
    <property type="match status" value="1"/>
</dbReference>
<gene>
    <name evidence="14" type="ORF">JOC58_002119</name>
</gene>
<dbReference type="PROSITE" id="PS51846">
    <property type="entry name" value="CNNM"/>
    <property type="match status" value="1"/>
</dbReference>
<evidence type="ECO:0000256" key="5">
    <source>
        <dbReference type="ARBA" id="ARBA00022737"/>
    </source>
</evidence>
<keyword evidence="15" id="KW-1185">Reference proteome</keyword>
<dbReference type="SUPFAM" id="SSF54631">
    <property type="entry name" value="CBS-domain pair"/>
    <property type="match status" value="1"/>
</dbReference>
<name>A0ABU1IY90_9BACL</name>
<evidence type="ECO:0000256" key="8">
    <source>
        <dbReference type="ARBA" id="ARBA00023136"/>
    </source>
</evidence>
<comment type="subcellular location">
    <subcellularLocation>
        <location evidence="1">Cell membrane</location>
        <topology evidence="1">Multi-pass membrane protein</topology>
    </subcellularLocation>
</comment>
<evidence type="ECO:0000256" key="11">
    <source>
        <dbReference type="SAM" id="Phobius"/>
    </source>
</evidence>
<dbReference type="PANTHER" id="PTHR43099:SF2">
    <property type="entry name" value="UPF0053 PROTEIN YRKA"/>
    <property type="match status" value="1"/>
</dbReference>
<dbReference type="Gene3D" id="3.30.465.10">
    <property type="match status" value="1"/>
</dbReference>
<dbReference type="Proteomes" id="UP001185028">
    <property type="component" value="Unassembled WGS sequence"/>
</dbReference>
<dbReference type="Gene3D" id="3.10.580.10">
    <property type="entry name" value="CBS-domain"/>
    <property type="match status" value="1"/>
</dbReference>
<accession>A0ABU1IY90</accession>
<feature type="transmembrane region" description="Helical" evidence="11">
    <location>
        <begin position="60"/>
        <end position="84"/>
    </location>
</feature>
<evidence type="ECO:0000259" key="12">
    <source>
        <dbReference type="PROSITE" id="PS51371"/>
    </source>
</evidence>
<feature type="domain" description="CNNM transmembrane" evidence="13">
    <location>
        <begin position="1"/>
        <end position="203"/>
    </location>
</feature>
<evidence type="ECO:0000313" key="15">
    <source>
        <dbReference type="Proteomes" id="UP001185028"/>
    </source>
</evidence>
<dbReference type="InterPro" id="IPR000644">
    <property type="entry name" value="CBS_dom"/>
</dbReference>
<keyword evidence="6 10" id="KW-1133">Transmembrane helix</keyword>
<evidence type="ECO:0000256" key="7">
    <source>
        <dbReference type="ARBA" id="ARBA00023122"/>
    </source>
</evidence>
<reference evidence="14 15" key="1">
    <citation type="submission" date="2023-07" db="EMBL/GenBank/DDBJ databases">
        <title>Genomic Encyclopedia of Type Strains, Phase IV (KMG-IV): sequencing the most valuable type-strain genomes for metagenomic binning, comparative biology and taxonomic classification.</title>
        <authorList>
            <person name="Goeker M."/>
        </authorList>
    </citation>
    <scope>NUCLEOTIDE SEQUENCE [LARGE SCALE GENOMIC DNA]</scope>
    <source>
        <strain evidence="14 15">DSM 22170</strain>
    </source>
</reference>
<dbReference type="InterPro" id="IPR005170">
    <property type="entry name" value="Transptr-assoc_dom"/>
</dbReference>
<feature type="transmembrane region" description="Helical" evidence="11">
    <location>
        <begin position="104"/>
        <end position="125"/>
    </location>
</feature>
<evidence type="ECO:0000256" key="6">
    <source>
        <dbReference type="ARBA" id="ARBA00022989"/>
    </source>
</evidence>
<comment type="caution">
    <text evidence="14">The sequence shown here is derived from an EMBL/GenBank/DDBJ whole genome shotgun (WGS) entry which is preliminary data.</text>
</comment>
<dbReference type="InterPro" id="IPR051676">
    <property type="entry name" value="UPF0053_domain"/>
</dbReference>
<dbReference type="InterPro" id="IPR002550">
    <property type="entry name" value="CNNM"/>
</dbReference>
<evidence type="ECO:0000256" key="4">
    <source>
        <dbReference type="ARBA" id="ARBA00022692"/>
    </source>
</evidence>